<reference evidence="1" key="2">
    <citation type="submission" date="2021-04" db="EMBL/GenBank/DDBJ databases">
        <authorList>
            <person name="Gilroy R."/>
        </authorList>
    </citation>
    <scope>NUCLEOTIDE SEQUENCE</scope>
    <source>
        <strain evidence="1">421</strain>
    </source>
</reference>
<dbReference type="AlphaFoldDB" id="A0A9D1RG30"/>
<name>A0A9D1RG30_9FIRM</name>
<dbReference type="Proteomes" id="UP000824205">
    <property type="component" value="Unassembled WGS sequence"/>
</dbReference>
<accession>A0A9D1RG30</accession>
<organism evidence="1 2">
    <name type="scientific">Candidatus Eubacterium faecipullorum</name>
    <dbReference type="NCBI Taxonomy" id="2838571"/>
    <lineage>
        <taxon>Bacteria</taxon>
        <taxon>Bacillati</taxon>
        <taxon>Bacillota</taxon>
        <taxon>Clostridia</taxon>
        <taxon>Eubacteriales</taxon>
        <taxon>Eubacteriaceae</taxon>
        <taxon>Eubacterium</taxon>
    </lineage>
</organism>
<sequence>MAEEKGAPLTYKGKPLVRCGKDIYLGSMSDPYVACFRVQSEKDFENMTLSGKVLVQILKTDPELSPKEKVVKKTEKEGLYNALDIGSIWLERELKK</sequence>
<protein>
    <submittedName>
        <fullName evidence="1">Uncharacterized protein</fullName>
    </submittedName>
</protein>
<reference evidence="1" key="1">
    <citation type="journal article" date="2021" name="PeerJ">
        <title>Extensive microbial diversity within the chicken gut microbiome revealed by metagenomics and culture.</title>
        <authorList>
            <person name="Gilroy R."/>
            <person name="Ravi A."/>
            <person name="Getino M."/>
            <person name="Pursley I."/>
            <person name="Horton D.L."/>
            <person name="Alikhan N.F."/>
            <person name="Baker D."/>
            <person name="Gharbi K."/>
            <person name="Hall N."/>
            <person name="Watson M."/>
            <person name="Adriaenssens E.M."/>
            <person name="Foster-Nyarko E."/>
            <person name="Jarju S."/>
            <person name="Secka A."/>
            <person name="Antonio M."/>
            <person name="Oren A."/>
            <person name="Chaudhuri R.R."/>
            <person name="La Ragione R."/>
            <person name="Hildebrand F."/>
            <person name="Pallen M.J."/>
        </authorList>
    </citation>
    <scope>NUCLEOTIDE SEQUENCE</scope>
    <source>
        <strain evidence="1">421</strain>
    </source>
</reference>
<evidence type="ECO:0000313" key="1">
    <source>
        <dbReference type="EMBL" id="HIW85972.1"/>
    </source>
</evidence>
<gene>
    <name evidence="1" type="ORF">IAA48_05695</name>
</gene>
<dbReference type="EMBL" id="DXGE01000024">
    <property type="protein sequence ID" value="HIW85972.1"/>
    <property type="molecule type" value="Genomic_DNA"/>
</dbReference>
<comment type="caution">
    <text evidence="1">The sequence shown here is derived from an EMBL/GenBank/DDBJ whole genome shotgun (WGS) entry which is preliminary data.</text>
</comment>
<proteinExistence type="predicted"/>
<evidence type="ECO:0000313" key="2">
    <source>
        <dbReference type="Proteomes" id="UP000824205"/>
    </source>
</evidence>